<reference evidence="2 3" key="1">
    <citation type="journal article" date="2015" name="Genome Announc.">
        <title>Complete Genome Sequence of Polypropylene Glycol- and Polyethylene Glycol-Degrading Sphingopyxis macrogoltabida Strain EY-1.</title>
        <authorList>
            <person name="Ohtsubo Y."/>
            <person name="Nagata Y."/>
            <person name="Numata M."/>
            <person name="Tsuchikane K."/>
            <person name="Hosoyama A."/>
            <person name="Yamazoe A."/>
            <person name="Tsuda M."/>
            <person name="Fujita N."/>
            <person name="Kawai F."/>
        </authorList>
    </citation>
    <scope>NUCLEOTIDE SEQUENCE [LARGE SCALE GENOMIC DNA]</scope>
    <source>
        <strain evidence="2 3">EY-1</strain>
    </source>
</reference>
<feature type="transmembrane region" description="Helical" evidence="1">
    <location>
        <begin position="61"/>
        <end position="83"/>
    </location>
</feature>
<gene>
    <name evidence="2" type="ORF">AN936_19300</name>
</gene>
<accession>A0A0N9V3G7</accession>
<protein>
    <submittedName>
        <fullName evidence="2">Uncharacterized protein</fullName>
    </submittedName>
</protein>
<dbReference type="Proteomes" id="UP000058074">
    <property type="component" value="Chromosome"/>
</dbReference>
<proteinExistence type="predicted"/>
<name>A0A0N9V3G7_SPHMC</name>
<organism evidence="2 3">
    <name type="scientific">Sphingopyxis macrogoltabida</name>
    <name type="common">Sphingomonas macrogoltabidus</name>
    <dbReference type="NCBI Taxonomy" id="33050"/>
    <lineage>
        <taxon>Bacteria</taxon>
        <taxon>Pseudomonadati</taxon>
        <taxon>Pseudomonadota</taxon>
        <taxon>Alphaproteobacteria</taxon>
        <taxon>Sphingomonadales</taxon>
        <taxon>Sphingomonadaceae</taxon>
        <taxon>Sphingopyxis</taxon>
    </lineage>
</organism>
<sequence length="89" mass="9750">MEGAVIAGLISLAIGVVALLAGWNHWRYRKQETINILEAAILRPTGEAPLPLTKLDWFLKYLQAILGFILGPLFILVGVSIILGELELL</sequence>
<evidence type="ECO:0000313" key="2">
    <source>
        <dbReference type="EMBL" id="ALH82423.1"/>
    </source>
</evidence>
<evidence type="ECO:0000256" key="1">
    <source>
        <dbReference type="SAM" id="Phobius"/>
    </source>
</evidence>
<keyword evidence="1" id="KW-0472">Membrane</keyword>
<keyword evidence="1" id="KW-0812">Transmembrane</keyword>
<keyword evidence="1" id="KW-1133">Transmembrane helix</keyword>
<dbReference type="EMBL" id="CP012700">
    <property type="protein sequence ID" value="ALH82423.1"/>
    <property type="molecule type" value="Genomic_DNA"/>
</dbReference>
<feature type="transmembrane region" description="Helical" evidence="1">
    <location>
        <begin position="6"/>
        <end position="26"/>
    </location>
</feature>
<evidence type="ECO:0000313" key="3">
    <source>
        <dbReference type="Proteomes" id="UP000058074"/>
    </source>
</evidence>
<dbReference type="PATRIC" id="fig|33050.5.peg.4004"/>
<dbReference type="KEGG" id="smag:AN936_19300"/>
<dbReference type="AlphaFoldDB" id="A0A0N9V3G7"/>